<evidence type="ECO:0000313" key="7">
    <source>
        <dbReference type="EMBL" id="APG25098.1"/>
    </source>
</evidence>
<dbReference type="InterPro" id="IPR018211">
    <property type="entry name" value="ADH_Fe_CS"/>
</dbReference>
<dbReference type="PANTHER" id="PTHR11496">
    <property type="entry name" value="ALCOHOL DEHYDROGENASE"/>
    <property type="match status" value="1"/>
</dbReference>
<dbReference type="InterPro" id="IPR056798">
    <property type="entry name" value="ADH_Fe_C"/>
</dbReference>
<dbReference type="AlphaFoldDB" id="A0A1L3GHE5"/>
<evidence type="ECO:0000313" key="8">
    <source>
        <dbReference type="Proteomes" id="UP000182264"/>
    </source>
</evidence>
<sequence length="387" mass="40363">MISSRPFRVPPTIHFGEQATARTGEEVKRLGARKALLVTDAVLAKVGAIDPIVDSLKNHGVDVVVFDEVNCEPVLRHVNEGLALLEEKQCDVLVACGGGSPIDAAKAIGIMATNQGQIKDYMGLDKFKTAGVPVIAVPTTAGTGSEATMFSIITDTDNDVKMLIGSPLLMPKVAIVDPLMTLKLPRGLTAATGLDALTHAIEAYVSLKAQPMTDVLAISAIKLISTYLPLAWGSPDNREARANTMLGALQAGIAFSNASVALVHGMSRPIGANFHIAHGVSNAVLLGIIMDFSLSGNPGRYADIARAMGVGNGGQDAMGVAKAGAEKVKGLIKMLEVPSLTALGVTREKLEPVVKKMAEDALASGSPGNNPRQATAEEIVNLYYAAL</sequence>
<dbReference type="Gene3D" id="1.20.1090.10">
    <property type="entry name" value="Dehydroquinate synthase-like - alpha domain"/>
    <property type="match status" value="1"/>
</dbReference>
<dbReference type="Gene3D" id="3.40.50.1970">
    <property type="match status" value="1"/>
</dbReference>
<evidence type="ECO:0000256" key="1">
    <source>
        <dbReference type="ARBA" id="ARBA00001962"/>
    </source>
</evidence>
<dbReference type="GO" id="GO:0046872">
    <property type="term" value="F:metal ion binding"/>
    <property type="evidence" value="ECO:0007669"/>
    <property type="project" value="InterPro"/>
</dbReference>
<accession>A0A1L3GHE5</accession>
<evidence type="ECO:0000259" key="6">
    <source>
        <dbReference type="Pfam" id="PF25137"/>
    </source>
</evidence>
<dbReference type="Proteomes" id="UP000182264">
    <property type="component" value="Chromosome"/>
</dbReference>
<comment type="cofactor">
    <cofactor evidence="1">
        <name>Fe cation</name>
        <dbReference type="ChEBI" id="CHEBI:24875"/>
    </cofactor>
</comment>
<feature type="domain" description="Alcohol dehydrogenase iron-type/glycerol dehydrogenase GldA" evidence="5">
    <location>
        <begin position="10"/>
        <end position="178"/>
    </location>
</feature>
<keyword evidence="8" id="KW-1185">Reference proteome</keyword>
<protein>
    <submittedName>
        <fullName evidence="7">Alcohol dehydrogenase</fullName>
    </submittedName>
</protein>
<dbReference type="InterPro" id="IPR039697">
    <property type="entry name" value="Alcohol_dehydrogenase_Fe"/>
</dbReference>
<keyword evidence="3" id="KW-0560">Oxidoreductase</keyword>
<dbReference type="STRING" id="29542.A6070_02740"/>
<dbReference type="RefSeq" id="WP_072286947.1">
    <property type="nucleotide sequence ID" value="NZ_CP015455.1"/>
</dbReference>
<evidence type="ECO:0000256" key="2">
    <source>
        <dbReference type="ARBA" id="ARBA00007358"/>
    </source>
</evidence>
<dbReference type="PANTHER" id="PTHR11496:SF102">
    <property type="entry name" value="ALCOHOL DEHYDROGENASE 4"/>
    <property type="match status" value="1"/>
</dbReference>
<evidence type="ECO:0000256" key="4">
    <source>
        <dbReference type="ARBA" id="ARBA00023027"/>
    </source>
</evidence>
<dbReference type="KEGG" id="pace:A6070_02740"/>
<name>A0A1L3GHE5_SYNAC</name>
<dbReference type="InterPro" id="IPR001670">
    <property type="entry name" value="ADH_Fe/GldA"/>
</dbReference>
<reference evidence="7 8" key="1">
    <citation type="journal article" date="2017" name="Genome Announc.">
        <title>Complete Genome Sequences of Two Acetylene-Fermenting Pelobacter acetylenicus Strains.</title>
        <authorList>
            <person name="Sutton J.M."/>
            <person name="Baesman S.M."/>
            <person name="Fierst J.L."/>
            <person name="Poret-Peterson A.T."/>
            <person name="Oremland R.S."/>
            <person name="Dunlap D.S."/>
            <person name="Akob D.M."/>
        </authorList>
    </citation>
    <scope>NUCLEOTIDE SEQUENCE [LARGE SCALE GENOMIC DNA]</scope>
    <source>
        <strain evidence="7 8">DSM 3247</strain>
    </source>
</reference>
<comment type="similarity">
    <text evidence="2">Belongs to the iron-containing alcohol dehydrogenase family.</text>
</comment>
<dbReference type="Pfam" id="PF00465">
    <property type="entry name" value="Fe-ADH"/>
    <property type="match status" value="1"/>
</dbReference>
<gene>
    <name evidence="7" type="ORF">A7E75_08765</name>
</gene>
<evidence type="ECO:0000256" key="3">
    <source>
        <dbReference type="ARBA" id="ARBA00023002"/>
    </source>
</evidence>
<keyword evidence="4" id="KW-0520">NAD</keyword>
<organism evidence="7 8">
    <name type="scientific">Syntrophotalea acetylenica</name>
    <name type="common">Pelobacter acetylenicus</name>
    <dbReference type="NCBI Taxonomy" id="29542"/>
    <lineage>
        <taxon>Bacteria</taxon>
        <taxon>Pseudomonadati</taxon>
        <taxon>Thermodesulfobacteriota</taxon>
        <taxon>Desulfuromonadia</taxon>
        <taxon>Desulfuromonadales</taxon>
        <taxon>Syntrophotaleaceae</taxon>
        <taxon>Syntrophotalea</taxon>
    </lineage>
</organism>
<dbReference type="PROSITE" id="PS00913">
    <property type="entry name" value="ADH_IRON_1"/>
    <property type="match status" value="1"/>
</dbReference>
<evidence type="ECO:0000259" key="5">
    <source>
        <dbReference type="Pfam" id="PF00465"/>
    </source>
</evidence>
<dbReference type="Pfam" id="PF25137">
    <property type="entry name" value="ADH_Fe_C"/>
    <property type="match status" value="1"/>
</dbReference>
<dbReference type="SUPFAM" id="SSF56796">
    <property type="entry name" value="Dehydroquinate synthase-like"/>
    <property type="match status" value="1"/>
</dbReference>
<dbReference type="CDD" id="cd08194">
    <property type="entry name" value="Fe-ADH-like"/>
    <property type="match status" value="1"/>
</dbReference>
<dbReference type="FunFam" id="1.20.1090.10:FF:000001">
    <property type="entry name" value="Aldehyde-alcohol dehydrogenase"/>
    <property type="match status" value="1"/>
</dbReference>
<proteinExistence type="inferred from homology"/>
<feature type="domain" description="Fe-containing alcohol dehydrogenase-like C-terminal" evidence="6">
    <location>
        <begin position="189"/>
        <end position="386"/>
    </location>
</feature>
<dbReference type="GO" id="GO:0004022">
    <property type="term" value="F:alcohol dehydrogenase (NAD+) activity"/>
    <property type="evidence" value="ECO:0007669"/>
    <property type="project" value="TreeGrafter"/>
</dbReference>
<dbReference type="FunFam" id="3.40.50.1970:FF:000003">
    <property type="entry name" value="Alcohol dehydrogenase, iron-containing"/>
    <property type="match status" value="1"/>
</dbReference>
<dbReference type="OrthoDB" id="9778433at2"/>
<dbReference type="EMBL" id="CP015518">
    <property type="protein sequence ID" value="APG25098.1"/>
    <property type="molecule type" value="Genomic_DNA"/>
</dbReference>